<protein>
    <submittedName>
        <fullName evidence="1">Uncharacterized protein</fullName>
    </submittedName>
</protein>
<reference evidence="1" key="1">
    <citation type="submission" date="2021-01" db="EMBL/GenBank/DDBJ databases">
        <authorList>
            <person name="Li R."/>
            <person name="Bekaert M."/>
        </authorList>
    </citation>
    <scope>NUCLEOTIDE SEQUENCE</scope>
    <source>
        <strain evidence="1">Farmed</strain>
    </source>
</reference>
<keyword evidence="2" id="KW-1185">Reference proteome</keyword>
<comment type="caution">
    <text evidence="1">The sequence shown here is derived from an EMBL/GenBank/DDBJ whole genome shotgun (WGS) entry which is preliminary data.</text>
</comment>
<organism evidence="1 2">
    <name type="scientific">Acanthosepion pharaonis</name>
    <name type="common">Pharaoh cuttlefish</name>
    <name type="synonym">Sepia pharaonis</name>
    <dbReference type="NCBI Taxonomy" id="158019"/>
    <lineage>
        <taxon>Eukaryota</taxon>
        <taxon>Metazoa</taxon>
        <taxon>Spiralia</taxon>
        <taxon>Lophotrochozoa</taxon>
        <taxon>Mollusca</taxon>
        <taxon>Cephalopoda</taxon>
        <taxon>Coleoidea</taxon>
        <taxon>Decapodiformes</taxon>
        <taxon>Sepiida</taxon>
        <taxon>Sepiina</taxon>
        <taxon>Sepiidae</taxon>
        <taxon>Acanthosepion</taxon>
    </lineage>
</organism>
<dbReference type="AlphaFoldDB" id="A0A812CA84"/>
<gene>
    <name evidence="1" type="ORF">SPHA_34072</name>
</gene>
<evidence type="ECO:0000313" key="1">
    <source>
        <dbReference type="EMBL" id="CAE1264191.1"/>
    </source>
</evidence>
<proteinExistence type="predicted"/>
<evidence type="ECO:0000313" key="2">
    <source>
        <dbReference type="Proteomes" id="UP000597762"/>
    </source>
</evidence>
<name>A0A812CA84_ACAPH</name>
<sequence length="196" mass="21678">MQPTGQISKPTKPFPPRFPSRSLICDFGFAVSLALSPCRVYRFSRVPTVMITSLVFLNTVFSLCSQALAVKISITSAQSLPSSMSERDGENSLSIYIFRQTAALWSDTSQDQPTPHQRRVRGGAIPRGPPLLLAIATSMATPPRYHALVQSAIDYVIELAESRRQNPIARSVFFSAITRFNILFLRVSNRGSSFLP</sequence>
<dbReference type="Proteomes" id="UP000597762">
    <property type="component" value="Unassembled WGS sequence"/>
</dbReference>
<dbReference type="EMBL" id="CAHIKZ030001439">
    <property type="protein sequence ID" value="CAE1264191.1"/>
    <property type="molecule type" value="Genomic_DNA"/>
</dbReference>
<accession>A0A812CA84</accession>